<protein>
    <submittedName>
        <fullName evidence="6">Uncharacterized protein LOC110979831 isoform X1</fullName>
    </submittedName>
</protein>
<evidence type="ECO:0000259" key="4">
    <source>
        <dbReference type="Pfam" id="PF17517"/>
    </source>
</evidence>
<evidence type="ECO:0000256" key="2">
    <source>
        <dbReference type="SAM" id="Phobius"/>
    </source>
</evidence>
<reference evidence="6" key="1">
    <citation type="submission" date="2025-08" db="UniProtKB">
        <authorList>
            <consortium name="RefSeq"/>
        </authorList>
    </citation>
    <scope>IDENTIFICATION</scope>
</reference>
<evidence type="ECO:0000313" key="6">
    <source>
        <dbReference type="RefSeq" id="XP_022091627.1"/>
    </source>
</evidence>
<dbReference type="PANTHER" id="PTHR46534">
    <property type="entry name" value="IGGFC_BINDING DOMAIN-CONTAINING PROTEIN"/>
    <property type="match status" value="1"/>
</dbReference>
<feature type="region of interest" description="Disordered" evidence="1">
    <location>
        <begin position="656"/>
        <end position="690"/>
    </location>
</feature>
<dbReference type="InterPro" id="IPR035234">
    <property type="entry name" value="IgGFc-bd_N"/>
</dbReference>
<dbReference type="PANTHER" id="PTHR46534:SF1">
    <property type="entry name" value="IGGFC-BINDING PROTEIN N-TERMINAL DOMAIN-CONTAINING PROTEIN"/>
    <property type="match status" value="1"/>
</dbReference>
<feature type="domain" description="IgGFc-binding protein N-terminal" evidence="4">
    <location>
        <begin position="142"/>
        <end position="372"/>
    </location>
</feature>
<dbReference type="KEGG" id="aplc:110979831"/>
<dbReference type="Pfam" id="PF17517">
    <property type="entry name" value="IgGFc_binding"/>
    <property type="match status" value="1"/>
</dbReference>
<organism evidence="5 6">
    <name type="scientific">Acanthaster planci</name>
    <name type="common">Crown-of-thorns starfish</name>
    <dbReference type="NCBI Taxonomy" id="133434"/>
    <lineage>
        <taxon>Eukaryota</taxon>
        <taxon>Metazoa</taxon>
        <taxon>Echinodermata</taxon>
        <taxon>Eleutherozoa</taxon>
        <taxon>Asterozoa</taxon>
        <taxon>Asteroidea</taxon>
        <taxon>Valvatacea</taxon>
        <taxon>Valvatida</taxon>
        <taxon>Acanthasteridae</taxon>
        <taxon>Acanthaster</taxon>
    </lineage>
</organism>
<feature type="chain" id="PRO_5034923970" evidence="3">
    <location>
        <begin position="21"/>
        <end position="701"/>
    </location>
</feature>
<evidence type="ECO:0000256" key="3">
    <source>
        <dbReference type="SAM" id="SignalP"/>
    </source>
</evidence>
<sequence length="701" mass="75952">MSNMALRWSVFVLLWFGGYAYGTGEGTAGTGCREGAPVDSKGREFIFAIPSPAEEITDNLFPFVIVTSDAVGLTVVNVSHPVDHIRHSVAIGSRESMVLNLTVDSIARGSGFFGGAVVIKASSDVSVKCLLEQHGPRFHTEGFLAIPTDGLGTDYFVLTFQTHSTMYGGNQDARHYSQFVVTATRDDTQVIVELSASATFNNRQRRAGERVQFVLNRAESAQIRSMNDLTGSKVTSSHPVSLVAGNDCSDVTGFFNYCFYLVEQLPPVATWGRRFVLAHWGPSSSIFTWRILAPHQNTTLTFQDNHLSQVTPGTPRWYDYSMYDKKAVLLTSSRAVLVVQYIASPKSSACVLCIPVEQYASEAVYQRVSHSNAVVQTAKNGLANIAMSSPLTIVYPCDGESDIPINGLEVALILPDAPGRLQDETHRYCAIEWSDPVLRDDLWAVGASPTGTHFSSVVLTYVGSNIVSAYPAGVLLESLSCTPAAGATTPRSEGGGIDVDASTRISTTQSLTTAAVANTLAALVTKWVESDGDTLGNPYEGAPSKPFTTDANVVLVVCCSVLSVIVALLATCYAVQCVRRRCRRKNFTHAAGMRFNVRSGTLQGAQRHQRNVVDSIYSSLPDIPRPSEETRAIPSEAPTTLEGVRPSGITQRVPFNFEEDSSEIRRDKPAPTYEQSLNSGLDRGPRDRGHGVRHTYMALQA</sequence>
<evidence type="ECO:0000313" key="5">
    <source>
        <dbReference type="Proteomes" id="UP000694845"/>
    </source>
</evidence>
<keyword evidence="5" id="KW-1185">Reference proteome</keyword>
<accession>A0A8B7YGB2</accession>
<evidence type="ECO:0000256" key="1">
    <source>
        <dbReference type="SAM" id="MobiDB-lite"/>
    </source>
</evidence>
<name>A0A8B7YGB2_ACAPL</name>
<keyword evidence="3" id="KW-0732">Signal</keyword>
<gene>
    <name evidence="6" type="primary">LOC110979831</name>
</gene>
<keyword evidence="2" id="KW-0812">Transmembrane</keyword>
<dbReference type="OrthoDB" id="10005154at2759"/>
<proteinExistence type="predicted"/>
<dbReference type="GeneID" id="110979831"/>
<feature type="signal peptide" evidence="3">
    <location>
        <begin position="1"/>
        <end position="20"/>
    </location>
</feature>
<feature type="transmembrane region" description="Helical" evidence="2">
    <location>
        <begin position="553"/>
        <end position="575"/>
    </location>
</feature>
<dbReference type="AlphaFoldDB" id="A0A8B7YGB2"/>
<keyword evidence="2" id="KW-0472">Membrane</keyword>
<keyword evidence="2" id="KW-1133">Transmembrane helix</keyword>
<dbReference type="RefSeq" id="XP_022091627.1">
    <property type="nucleotide sequence ID" value="XM_022235935.1"/>
</dbReference>
<dbReference type="Proteomes" id="UP000694845">
    <property type="component" value="Unplaced"/>
</dbReference>